<name>A0A6C2TWY4_PONDE</name>
<organism evidence="1 2">
    <name type="scientific">Pontiella desulfatans</name>
    <dbReference type="NCBI Taxonomy" id="2750659"/>
    <lineage>
        <taxon>Bacteria</taxon>
        <taxon>Pseudomonadati</taxon>
        <taxon>Kiritimatiellota</taxon>
        <taxon>Kiritimatiellia</taxon>
        <taxon>Kiritimatiellales</taxon>
        <taxon>Pontiellaceae</taxon>
        <taxon>Pontiella</taxon>
    </lineage>
</organism>
<protein>
    <recommendedName>
        <fullName evidence="3">Outer membrane protein beta-barrel domain-containing protein</fullName>
    </recommendedName>
</protein>
<accession>A0A6C2TWY4</accession>
<reference evidence="1 2" key="1">
    <citation type="submission" date="2019-04" db="EMBL/GenBank/DDBJ databases">
        <authorList>
            <person name="Van Vliet M D."/>
        </authorList>
    </citation>
    <scope>NUCLEOTIDE SEQUENCE [LARGE SCALE GENOMIC DNA]</scope>
    <source>
        <strain evidence="1 2">F1</strain>
    </source>
</reference>
<proteinExistence type="predicted"/>
<dbReference type="Proteomes" id="UP000366872">
    <property type="component" value="Unassembled WGS sequence"/>
</dbReference>
<gene>
    <name evidence="1" type="ORF">PDESU_00617</name>
</gene>
<dbReference type="AlphaFoldDB" id="A0A6C2TWY4"/>
<keyword evidence="2" id="KW-1185">Reference proteome</keyword>
<evidence type="ECO:0000313" key="1">
    <source>
        <dbReference type="EMBL" id="VGO12067.1"/>
    </source>
</evidence>
<evidence type="ECO:0000313" key="2">
    <source>
        <dbReference type="Proteomes" id="UP000366872"/>
    </source>
</evidence>
<dbReference type="RefSeq" id="WP_136077767.1">
    <property type="nucleotide sequence ID" value="NZ_CAAHFG010000001.1"/>
</dbReference>
<dbReference type="EMBL" id="CAAHFG010000001">
    <property type="protein sequence ID" value="VGO12067.1"/>
    <property type="molecule type" value="Genomic_DNA"/>
</dbReference>
<sequence>MKMNRVAIVASVFVLSGIFAQAEGLWPKPNLLLETVGGVWFVPDAEQFFVNGENYSPDLAYNIDFKVGLEFEDDLYVADIAGLVGPYIGPVVGVNVGADASFRFKVSEKTGSLAIGPHAGYNWYLFPTWTGDNDAYVEFENLEPGWMVGLKATWGSEKIRGVVSIDYVDVWFDAKDGSTVSKKDLSMQGLLLQGGIQF</sequence>
<evidence type="ECO:0008006" key="3">
    <source>
        <dbReference type="Google" id="ProtNLM"/>
    </source>
</evidence>